<dbReference type="eggNOG" id="ENOG5033F2A">
    <property type="taxonomic scope" value="Bacteria"/>
</dbReference>
<feature type="transmembrane region" description="Helical" evidence="2">
    <location>
        <begin position="330"/>
        <end position="347"/>
    </location>
</feature>
<evidence type="ECO:0008006" key="5">
    <source>
        <dbReference type="Google" id="ProtNLM"/>
    </source>
</evidence>
<dbReference type="AlphaFoldDB" id="A0A1Z1WBY2"/>
<keyword evidence="4" id="KW-1185">Reference proteome</keyword>
<protein>
    <recommendedName>
        <fullName evidence="5">Integral membrane protein</fullName>
    </recommendedName>
</protein>
<organism evidence="3 4">
    <name type="scientific">Streptomyces alboflavus</name>
    <dbReference type="NCBI Taxonomy" id="67267"/>
    <lineage>
        <taxon>Bacteria</taxon>
        <taxon>Bacillati</taxon>
        <taxon>Actinomycetota</taxon>
        <taxon>Actinomycetes</taxon>
        <taxon>Kitasatosporales</taxon>
        <taxon>Streptomycetaceae</taxon>
        <taxon>Streptomyces</taxon>
    </lineage>
</organism>
<feature type="transmembrane region" description="Helical" evidence="2">
    <location>
        <begin position="224"/>
        <end position="257"/>
    </location>
</feature>
<dbReference type="EMBL" id="CP021748">
    <property type="protein sequence ID" value="ARX83882.1"/>
    <property type="molecule type" value="Genomic_DNA"/>
</dbReference>
<evidence type="ECO:0000313" key="4">
    <source>
        <dbReference type="Proteomes" id="UP000195880"/>
    </source>
</evidence>
<dbReference type="Proteomes" id="UP000195880">
    <property type="component" value="Chromosome"/>
</dbReference>
<reference evidence="3 4" key="1">
    <citation type="submission" date="2017-05" db="EMBL/GenBank/DDBJ databases">
        <title>Streptomyces alboflavus Genome sequencing and assembly.</title>
        <authorList>
            <person name="Wang Y."/>
            <person name="Du B."/>
            <person name="Ding Y."/>
            <person name="Liu H."/>
            <person name="Hou Q."/>
            <person name="Liu K."/>
            <person name="Wang C."/>
            <person name="Yao L."/>
        </authorList>
    </citation>
    <scope>NUCLEOTIDE SEQUENCE [LARGE SCALE GENOMIC DNA]</scope>
    <source>
        <strain evidence="3 4">MDJK44</strain>
    </source>
</reference>
<feature type="transmembrane region" description="Helical" evidence="2">
    <location>
        <begin position="264"/>
        <end position="283"/>
    </location>
</feature>
<feature type="transmembrane region" description="Helical" evidence="2">
    <location>
        <begin position="195"/>
        <end position="212"/>
    </location>
</feature>
<name>A0A1Z1WBY2_9ACTN</name>
<evidence type="ECO:0000256" key="2">
    <source>
        <dbReference type="SAM" id="Phobius"/>
    </source>
</evidence>
<dbReference type="RefSeq" id="WP_237307238.1">
    <property type="nucleotide sequence ID" value="NZ_CP021748.1"/>
</dbReference>
<feature type="transmembrane region" description="Helical" evidence="2">
    <location>
        <begin position="353"/>
        <end position="372"/>
    </location>
</feature>
<evidence type="ECO:0000256" key="1">
    <source>
        <dbReference type="SAM" id="MobiDB-lite"/>
    </source>
</evidence>
<gene>
    <name evidence="3" type="ORF">SMD44_03312</name>
</gene>
<feature type="region of interest" description="Disordered" evidence="1">
    <location>
        <begin position="1"/>
        <end position="34"/>
    </location>
</feature>
<evidence type="ECO:0000313" key="3">
    <source>
        <dbReference type="EMBL" id="ARX83882.1"/>
    </source>
</evidence>
<feature type="transmembrane region" description="Helical" evidence="2">
    <location>
        <begin position="58"/>
        <end position="76"/>
    </location>
</feature>
<feature type="transmembrane region" description="Helical" evidence="2">
    <location>
        <begin position="163"/>
        <end position="183"/>
    </location>
</feature>
<accession>A0A1Z1WBY2</accession>
<keyword evidence="2" id="KW-0812">Transmembrane</keyword>
<sequence>MTAGTSGTTTTASSASGTTTAAGPEATEAAPVTTWQRHRARLGATATGFGIRWRPSPYLVLGGLFWLVMSLAYWRVPICCDFGQHAAVVERLKDDLLHPRHPMADLPGDGSAYYSPYAVAQALFAKATGLAGWQVVKLSGPLNLLVLLTGIARFVRVLTPRPWAPVLALFAMVLLWGTRMAWWSGYLGLMSMTGNLGYPSTFGIALMFWAWAWAGSLAGAPRGLWPYAGLGALCGLILLIHPITSVAAVIGVTAFALPHLRSPLRWALTGLTALAVATTWPYFNPLTLVGDQSVDWIHRQLYTDMPQRFWLAALGLPALFLRWRRDHRDPLVLMFALDCAVVGYGWLSGHYTYGRILGLTLVPLQFALAIELTAPRTWGNRRAALAGATALGALVGFVQIQAGAVVPRTLDPIGFDQPPRWPSYAWAAAHMNRGDVVLTDGYRPMRSLPAFGVNLVAPAWPDASLAESVRNKRLDEVRAYLDPATPATERAAVVRRYHVRWLLVAPQQPLPPEAVVVSWSARTGEILARVGGGSARG</sequence>
<feature type="transmembrane region" description="Helical" evidence="2">
    <location>
        <begin position="384"/>
        <end position="402"/>
    </location>
</feature>
<dbReference type="KEGG" id="salf:SMD44_03312"/>
<keyword evidence="2" id="KW-1133">Transmembrane helix</keyword>
<keyword evidence="2" id="KW-0472">Membrane</keyword>
<dbReference type="STRING" id="67267.GCA_000716675_01195"/>
<proteinExistence type="predicted"/>